<feature type="compositionally biased region" description="Acidic residues" evidence="1">
    <location>
        <begin position="54"/>
        <end position="70"/>
    </location>
</feature>
<name>A0ABC8SPD5_9AQUA</name>
<accession>A0ABC8SPD5</accession>
<feature type="non-terminal residue" evidence="2">
    <location>
        <position position="1"/>
    </location>
</feature>
<evidence type="ECO:0000256" key="1">
    <source>
        <dbReference type="SAM" id="MobiDB-lite"/>
    </source>
</evidence>
<proteinExistence type="predicted"/>
<keyword evidence="3" id="KW-1185">Reference proteome</keyword>
<feature type="region of interest" description="Disordered" evidence="1">
    <location>
        <begin position="48"/>
        <end position="72"/>
    </location>
</feature>
<organism evidence="2 3">
    <name type="scientific">Ilex paraguariensis</name>
    <name type="common">yerba mate</name>
    <dbReference type="NCBI Taxonomy" id="185542"/>
    <lineage>
        <taxon>Eukaryota</taxon>
        <taxon>Viridiplantae</taxon>
        <taxon>Streptophyta</taxon>
        <taxon>Embryophyta</taxon>
        <taxon>Tracheophyta</taxon>
        <taxon>Spermatophyta</taxon>
        <taxon>Magnoliopsida</taxon>
        <taxon>eudicotyledons</taxon>
        <taxon>Gunneridae</taxon>
        <taxon>Pentapetalae</taxon>
        <taxon>asterids</taxon>
        <taxon>campanulids</taxon>
        <taxon>Aquifoliales</taxon>
        <taxon>Aquifoliaceae</taxon>
        <taxon>Ilex</taxon>
    </lineage>
</organism>
<protein>
    <submittedName>
        <fullName evidence="2">Uncharacterized protein</fullName>
    </submittedName>
</protein>
<comment type="caution">
    <text evidence="2">The sequence shown here is derived from an EMBL/GenBank/DDBJ whole genome shotgun (WGS) entry which is preliminary data.</text>
</comment>
<reference evidence="2 3" key="1">
    <citation type="submission" date="2024-02" db="EMBL/GenBank/DDBJ databases">
        <authorList>
            <person name="Vignale AGUSTIN F."/>
            <person name="Sosa J E."/>
            <person name="Modenutti C."/>
        </authorList>
    </citation>
    <scope>NUCLEOTIDE SEQUENCE [LARGE SCALE GENOMIC DNA]</scope>
</reference>
<evidence type="ECO:0000313" key="2">
    <source>
        <dbReference type="EMBL" id="CAK9158990.1"/>
    </source>
</evidence>
<gene>
    <name evidence="2" type="ORF">ILEXP_LOCUS27667</name>
</gene>
<dbReference type="Proteomes" id="UP001642360">
    <property type="component" value="Unassembled WGS sequence"/>
</dbReference>
<sequence>VDKLGSELQSYFRTKVGEEKGDGSPNYEKIKEVEEYLKRTILGPCQNREIKKDEEEEVNEEECGGDDSIDSDLQSIELNMGNSSKSYEWSNSCGGIAQNDPKMIPLDDKIKRRKSILEKNQHRGVSNDPQSCLCMIKSVECVV</sequence>
<evidence type="ECO:0000313" key="3">
    <source>
        <dbReference type="Proteomes" id="UP001642360"/>
    </source>
</evidence>
<dbReference type="AlphaFoldDB" id="A0ABC8SPD5"/>
<dbReference type="EMBL" id="CAUOFW020003280">
    <property type="protein sequence ID" value="CAK9158990.1"/>
    <property type="molecule type" value="Genomic_DNA"/>
</dbReference>